<evidence type="ECO:0000256" key="2">
    <source>
        <dbReference type="SAM" id="Phobius"/>
    </source>
</evidence>
<dbReference type="AlphaFoldDB" id="A0A166QUV0"/>
<dbReference type="Pfam" id="PF04536">
    <property type="entry name" value="TPM_phosphatase"/>
    <property type="match status" value="1"/>
</dbReference>
<dbReference type="PANTHER" id="PTHR30373:SF2">
    <property type="entry name" value="UPF0603 PROTEIN YGCG"/>
    <property type="match status" value="1"/>
</dbReference>
<proteinExistence type="predicted"/>
<feature type="region of interest" description="Disordered" evidence="1">
    <location>
        <begin position="243"/>
        <end position="264"/>
    </location>
</feature>
<keyword evidence="2" id="KW-0472">Membrane</keyword>
<feature type="domain" description="TPM" evidence="3">
    <location>
        <begin position="47"/>
        <end position="166"/>
    </location>
</feature>
<evidence type="ECO:0000313" key="5">
    <source>
        <dbReference type="Proteomes" id="UP000077407"/>
    </source>
</evidence>
<dbReference type="Proteomes" id="UP000077407">
    <property type="component" value="Unassembled WGS sequence"/>
</dbReference>
<gene>
    <name evidence="4" type="ORF">WY13_01401</name>
</gene>
<feature type="transmembrane region" description="Helical" evidence="2">
    <location>
        <begin position="194"/>
        <end position="213"/>
    </location>
</feature>
<dbReference type="OrthoDB" id="9810918at2"/>
<protein>
    <recommendedName>
        <fullName evidence="3">TPM domain-containing protein</fullName>
    </recommendedName>
</protein>
<dbReference type="PANTHER" id="PTHR30373">
    <property type="entry name" value="UPF0603 PROTEIN YGCG"/>
    <property type="match status" value="1"/>
</dbReference>
<dbReference type="RefSeq" id="WP_063554938.1">
    <property type="nucleotide sequence ID" value="NZ_LITT01000011.1"/>
</dbReference>
<evidence type="ECO:0000313" key="4">
    <source>
        <dbReference type="EMBL" id="OAA90497.1"/>
    </source>
</evidence>
<dbReference type="EMBL" id="LITT01000011">
    <property type="protein sequence ID" value="OAA90497.1"/>
    <property type="molecule type" value="Genomic_DNA"/>
</dbReference>
<dbReference type="PATRIC" id="fig|1538.10.peg.308"/>
<keyword evidence="2" id="KW-0812">Transmembrane</keyword>
<sequence>MNKINTKLKVILSSLGVLLSVLIFILTLPYFVKSASNIPVPTKLKYINDYVGIVDEDSKNYIVSLGSELENKTGSQAAVVIISSLEGKDIESYSNELFRSWGIGQKGKDNGLLILLSINDKKWRVEVGRELEGVITDIYSSRVMNSEAVPLFKEKRYGEGLKNAYSVFARDIAKEYNVSLQGSNETAQNRKSVSVNHVVIYYILGAFLLDILLNKARITKFLFYLLFWNSFWGGPRGGGGGFGGSNQGGFGGGSSSGGGSSGSW</sequence>
<accession>A0A166QUV0</accession>
<evidence type="ECO:0000259" key="3">
    <source>
        <dbReference type="Pfam" id="PF04536"/>
    </source>
</evidence>
<dbReference type="Gene3D" id="3.10.310.50">
    <property type="match status" value="1"/>
</dbReference>
<comment type="caution">
    <text evidence="4">The sequence shown here is derived from an EMBL/GenBank/DDBJ whole genome shotgun (WGS) entry which is preliminary data.</text>
</comment>
<keyword evidence="2" id="KW-1133">Transmembrane helix</keyword>
<organism evidence="4 5">
    <name type="scientific">Clostridium ljungdahlii</name>
    <dbReference type="NCBI Taxonomy" id="1538"/>
    <lineage>
        <taxon>Bacteria</taxon>
        <taxon>Bacillati</taxon>
        <taxon>Bacillota</taxon>
        <taxon>Clostridia</taxon>
        <taxon>Eubacteriales</taxon>
        <taxon>Clostridiaceae</taxon>
        <taxon>Clostridium</taxon>
    </lineage>
</organism>
<dbReference type="InterPro" id="IPR007621">
    <property type="entry name" value="TPM_dom"/>
</dbReference>
<name>A0A166QUV0_9CLOT</name>
<feature type="transmembrane region" description="Helical" evidence="2">
    <location>
        <begin position="12"/>
        <end position="32"/>
    </location>
</feature>
<evidence type="ECO:0000256" key="1">
    <source>
        <dbReference type="SAM" id="MobiDB-lite"/>
    </source>
</evidence>
<reference evidence="4 5" key="1">
    <citation type="journal article" date="2015" name="Biotechnol. Bioeng.">
        <title>Genome sequence and phenotypic characterization of Caulobacter segnis.</title>
        <authorList>
            <person name="Patel S."/>
            <person name="Fletcher B."/>
            <person name="Scott D.C."/>
            <person name="Ely B."/>
        </authorList>
    </citation>
    <scope>NUCLEOTIDE SEQUENCE [LARGE SCALE GENOMIC DNA]</scope>
    <source>
        <strain evidence="4 5">ERI-2</strain>
    </source>
</reference>